<feature type="domain" description="Response regulatory" evidence="8">
    <location>
        <begin position="396"/>
        <end position="512"/>
    </location>
</feature>
<gene>
    <name evidence="9" type="ORF">MTUNDRAET4_1867</name>
</gene>
<dbReference type="SUPFAM" id="SSF52172">
    <property type="entry name" value="CheY-like"/>
    <property type="match status" value="1"/>
</dbReference>
<dbReference type="InterPro" id="IPR003594">
    <property type="entry name" value="HATPase_dom"/>
</dbReference>
<keyword evidence="3 6" id="KW-0597">Phosphoprotein</keyword>
<dbReference type="Proteomes" id="UP000294360">
    <property type="component" value="Chromosome"/>
</dbReference>
<accession>A0A4U8YYY1</accession>
<comment type="catalytic activity">
    <reaction evidence="1">
        <text>ATP + protein L-histidine = ADP + protein N-phospho-L-histidine.</text>
        <dbReference type="EC" id="2.7.13.3"/>
    </reaction>
</comment>
<dbReference type="AlphaFoldDB" id="A0A4U8YYY1"/>
<dbReference type="Gene3D" id="1.10.287.130">
    <property type="match status" value="1"/>
</dbReference>
<dbReference type="PROSITE" id="PS50109">
    <property type="entry name" value="HIS_KIN"/>
    <property type="match status" value="1"/>
</dbReference>
<keyword evidence="4" id="KW-0808">Transferase</keyword>
<protein>
    <recommendedName>
        <fullName evidence="2">histidine kinase</fullName>
        <ecNumber evidence="2">2.7.13.3</ecNumber>
    </recommendedName>
</protein>
<dbReference type="Gene3D" id="3.30.450.20">
    <property type="entry name" value="PAS domain"/>
    <property type="match status" value="1"/>
</dbReference>
<proteinExistence type="predicted"/>
<dbReference type="FunFam" id="3.30.565.10:FF:000049">
    <property type="entry name" value="Two-component sensor histidine kinase"/>
    <property type="match status" value="1"/>
</dbReference>
<evidence type="ECO:0000313" key="9">
    <source>
        <dbReference type="EMBL" id="VFU08760.1"/>
    </source>
</evidence>
<dbReference type="Pfam" id="PF00072">
    <property type="entry name" value="Response_reg"/>
    <property type="match status" value="1"/>
</dbReference>
<dbReference type="Pfam" id="PF02518">
    <property type="entry name" value="HATPase_c"/>
    <property type="match status" value="1"/>
</dbReference>
<dbReference type="InterPro" id="IPR036097">
    <property type="entry name" value="HisK_dim/P_sf"/>
</dbReference>
<dbReference type="GO" id="GO:0000155">
    <property type="term" value="F:phosphorelay sensor kinase activity"/>
    <property type="evidence" value="ECO:0007669"/>
    <property type="project" value="InterPro"/>
</dbReference>
<feature type="domain" description="Histidine kinase" evidence="7">
    <location>
        <begin position="160"/>
        <end position="373"/>
    </location>
</feature>
<reference evidence="9 10" key="1">
    <citation type="submission" date="2019-03" db="EMBL/GenBank/DDBJ databases">
        <authorList>
            <person name="Kox A.R. M."/>
        </authorList>
    </citation>
    <scope>NUCLEOTIDE SEQUENCE [LARGE SCALE GENOMIC DNA]</scope>
    <source>
        <strain evidence="9">MTUNDRAET4 annotated genome</strain>
    </source>
</reference>
<dbReference type="RefSeq" id="WP_134488855.1">
    <property type="nucleotide sequence ID" value="NZ_LR536450.1"/>
</dbReference>
<dbReference type="CDD" id="cd00082">
    <property type="entry name" value="HisKA"/>
    <property type="match status" value="1"/>
</dbReference>
<dbReference type="CDD" id="cd00156">
    <property type="entry name" value="REC"/>
    <property type="match status" value="1"/>
</dbReference>
<dbReference type="EC" id="2.7.13.3" evidence="2"/>
<evidence type="ECO:0000256" key="5">
    <source>
        <dbReference type="ARBA" id="ARBA00022777"/>
    </source>
</evidence>
<evidence type="ECO:0000259" key="8">
    <source>
        <dbReference type="PROSITE" id="PS50110"/>
    </source>
</evidence>
<evidence type="ECO:0000313" key="10">
    <source>
        <dbReference type="Proteomes" id="UP000294360"/>
    </source>
</evidence>
<evidence type="ECO:0000256" key="6">
    <source>
        <dbReference type="PROSITE-ProRule" id="PRU00169"/>
    </source>
</evidence>
<evidence type="ECO:0000256" key="1">
    <source>
        <dbReference type="ARBA" id="ARBA00000085"/>
    </source>
</evidence>
<evidence type="ECO:0000259" key="7">
    <source>
        <dbReference type="PROSITE" id="PS50109"/>
    </source>
</evidence>
<dbReference type="KEGG" id="mtun:MTUNDRAET4_1867"/>
<dbReference type="EMBL" id="LR536450">
    <property type="protein sequence ID" value="VFU08760.1"/>
    <property type="molecule type" value="Genomic_DNA"/>
</dbReference>
<dbReference type="GO" id="GO:0009927">
    <property type="term" value="F:histidine phosphotransfer kinase activity"/>
    <property type="evidence" value="ECO:0007669"/>
    <property type="project" value="TreeGrafter"/>
</dbReference>
<dbReference type="InterPro" id="IPR005467">
    <property type="entry name" value="His_kinase_dom"/>
</dbReference>
<dbReference type="OrthoDB" id="9764438at2"/>
<dbReference type="SUPFAM" id="SSF55874">
    <property type="entry name" value="ATPase domain of HSP90 chaperone/DNA topoisomerase II/histidine kinase"/>
    <property type="match status" value="1"/>
</dbReference>
<sequence length="518" mass="56996">MRVDAASQVEKDAQQAASDALAGGLDAIATGIAIWGSDRRLRYANRPFCDSFGSGGEVLGSGILFADYLRRVARSNEWLLPVLSDAWIAGEDAEFGADKQSEVALADGRTLDVVQKPIAGGGMALTIHDISKAKQNERALRQAKEQAETTDQAKSRFLRAANHDLRQPLATLRILIYNCMSEEDKSRRDDMLHVMEIAVSIMEDLLGSLLQIGQLDAGQILPRVTTFQLVDLFQRLDVQFRHLAAEKALDLRFVAPRGAVTSDKALLERILSNFVANAIRYTDYGGIVVGCRHVGRSLRIEVWDTGRGVEAEHLPRIFDEFYKAPDATRAKKMGLGLGLNIVKRLAILLKHEVTVRSIPGRGTVFAVVVPLGNVWHSAIGEPEISEMLGGEFVGVSTLLIEDDDVLRRAMKELLERWGVDVHAVEGKAEALRLLHEENLDPKLIIADYNLRGQYGTSIIRAAREILGRPVPGIIVTADTDPRVIAQVKAEGFPVLIKPVSPPRLRVLMHNLLFEPGLI</sequence>
<dbReference type="InterPro" id="IPR003661">
    <property type="entry name" value="HisK_dim/P_dom"/>
</dbReference>
<dbReference type="InterPro" id="IPR001789">
    <property type="entry name" value="Sig_transdc_resp-reg_receiver"/>
</dbReference>
<evidence type="ECO:0000256" key="2">
    <source>
        <dbReference type="ARBA" id="ARBA00012438"/>
    </source>
</evidence>
<dbReference type="Pfam" id="PF00512">
    <property type="entry name" value="HisKA"/>
    <property type="match status" value="1"/>
</dbReference>
<feature type="modified residue" description="4-aspartylphosphate" evidence="6">
    <location>
        <position position="447"/>
    </location>
</feature>
<dbReference type="Gene3D" id="3.30.565.10">
    <property type="entry name" value="Histidine kinase-like ATPase, C-terminal domain"/>
    <property type="match status" value="1"/>
</dbReference>
<dbReference type="InterPro" id="IPR011006">
    <property type="entry name" value="CheY-like_superfamily"/>
</dbReference>
<dbReference type="PROSITE" id="PS50110">
    <property type="entry name" value="RESPONSE_REGULATORY"/>
    <property type="match status" value="1"/>
</dbReference>
<dbReference type="SMART" id="SM00388">
    <property type="entry name" value="HisKA"/>
    <property type="match status" value="1"/>
</dbReference>
<dbReference type="PANTHER" id="PTHR43047:SF9">
    <property type="entry name" value="HISTIDINE KINASE"/>
    <property type="match status" value="1"/>
</dbReference>
<dbReference type="Gene3D" id="3.40.50.2300">
    <property type="match status" value="1"/>
</dbReference>
<dbReference type="InterPro" id="IPR004358">
    <property type="entry name" value="Sig_transdc_His_kin-like_C"/>
</dbReference>
<organism evidence="9 10">
    <name type="scientific">Methylocella tundrae</name>
    <dbReference type="NCBI Taxonomy" id="227605"/>
    <lineage>
        <taxon>Bacteria</taxon>
        <taxon>Pseudomonadati</taxon>
        <taxon>Pseudomonadota</taxon>
        <taxon>Alphaproteobacteria</taxon>
        <taxon>Hyphomicrobiales</taxon>
        <taxon>Beijerinckiaceae</taxon>
        <taxon>Methylocella</taxon>
    </lineage>
</organism>
<name>A0A4U8YYY1_METTU</name>
<dbReference type="SMART" id="SM00387">
    <property type="entry name" value="HATPase_c"/>
    <property type="match status" value="1"/>
</dbReference>
<dbReference type="PANTHER" id="PTHR43047">
    <property type="entry name" value="TWO-COMPONENT HISTIDINE PROTEIN KINASE"/>
    <property type="match status" value="1"/>
</dbReference>
<evidence type="ECO:0000256" key="3">
    <source>
        <dbReference type="ARBA" id="ARBA00022553"/>
    </source>
</evidence>
<dbReference type="SMART" id="SM00448">
    <property type="entry name" value="REC"/>
    <property type="match status" value="1"/>
</dbReference>
<keyword evidence="5 9" id="KW-0418">Kinase</keyword>
<dbReference type="Pfam" id="PF12860">
    <property type="entry name" value="PAS_7"/>
    <property type="match status" value="1"/>
</dbReference>
<dbReference type="GO" id="GO:0005886">
    <property type="term" value="C:plasma membrane"/>
    <property type="evidence" value="ECO:0007669"/>
    <property type="project" value="TreeGrafter"/>
</dbReference>
<dbReference type="PRINTS" id="PR00344">
    <property type="entry name" value="BCTRLSENSOR"/>
</dbReference>
<dbReference type="SUPFAM" id="SSF47384">
    <property type="entry name" value="Homodimeric domain of signal transducing histidine kinase"/>
    <property type="match status" value="1"/>
</dbReference>
<dbReference type="InterPro" id="IPR036890">
    <property type="entry name" value="HATPase_C_sf"/>
</dbReference>
<evidence type="ECO:0000256" key="4">
    <source>
        <dbReference type="ARBA" id="ARBA00022679"/>
    </source>
</evidence>